<dbReference type="AlphaFoldDB" id="A0A9Q0RAC2"/>
<evidence type="ECO:0000313" key="3">
    <source>
        <dbReference type="Proteomes" id="UP001149090"/>
    </source>
</evidence>
<feature type="compositionally biased region" description="Basic and acidic residues" evidence="1">
    <location>
        <begin position="156"/>
        <end position="173"/>
    </location>
</feature>
<evidence type="ECO:0000313" key="2">
    <source>
        <dbReference type="EMBL" id="KAJ5072343.1"/>
    </source>
</evidence>
<evidence type="ECO:0000256" key="1">
    <source>
        <dbReference type="SAM" id="MobiDB-lite"/>
    </source>
</evidence>
<organism evidence="2 3">
    <name type="scientific">Anaeramoeba ignava</name>
    <name type="common">Anaerobic marine amoeba</name>
    <dbReference type="NCBI Taxonomy" id="1746090"/>
    <lineage>
        <taxon>Eukaryota</taxon>
        <taxon>Metamonada</taxon>
        <taxon>Anaeramoebidae</taxon>
        <taxon>Anaeramoeba</taxon>
    </lineage>
</organism>
<accession>A0A9Q0RAC2</accession>
<feature type="region of interest" description="Disordered" evidence="1">
    <location>
        <begin position="132"/>
        <end position="181"/>
    </location>
</feature>
<reference evidence="2" key="1">
    <citation type="submission" date="2022-10" db="EMBL/GenBank/DDBJ databases">
        <title>Novel sulphate-reducing endosymbionts in the free-living metamonad Anaeramoeba.</title>
        <authorList>
            <person name="Jerlstrom-Hultqvist J."/>
            <person name="Cepicka I."/>
            <person name="Gallot-Lavallee L."/>
            <person name="Salas-Leiva D."/>
            <person name="Curtis B.A."/>
            <person name="Zahonova K."/>
            <person name="Pipaliya S."/>
            <person name="Dacks J."/>
            <person name="Roger A.J."/>
        </authorList>
    </citation>
    <scope>NUCLEOTIDE SEQUENCE</scope>
    <source>
        <strain evidence="2">BMAN</strain>
    </source>
</reference>
<sequence length="181" mass="20632">MGGSLPKVDIPKKKAKRIRKKAKEGIKEYLPKYQEEYGKIVEEDTEKKLTSKQCHEQAKLKVKEPNLAKLKKSLGNDIGASFCDEVVEILNQDEKAKSLPESVKKKAAKKGIAMIVEAGIDKLLQAAGQRIFNEKREVDEPIEEDSETDGDDEDEQEKKEEKQEEKQEEKKEDESDEKDDN</sequence>
<gene>
    <name evidence="2" type="ORF">M0811_01357</name>
</gene>
<proteinExistence type="predicted"/>
<dbReference type="EMBL" id="JAPDFW010000081">
    <property type="protein sequence ID" value="KAJ5072343.1"/>
    <property type="molecule type" value="Genomic_DNA"/>
</dbReference>
<dbReference type="Proteomes" id="UP001149090">
    <property type="component" value="Unassembled WGS sequence"/>
</dbReference>
<keyword evidence="3" id="KW-1185">Reference proteome</keyword>
<name>A0A9Q0RAC2_ANAIG</name>
<comment type="caution">
    <text evidence="2">The sequence shown here is derived from an EMBL/GenBank/DDBJ whole genome shotgun (WGS) entry which is preliminary data.</text>
</comment>
<feature type="compositionally biased region" description="Acidic residues" evidence="1">
    <location>
        <begin position="140"/>
        <end position="155"/>
    </location>
</feature>
<protein>
    <submittedName>
        <fullName evidence="2">Uncharacterized protein</fullName>
    </submittedName>
</protein>